<evidence type="ECO:0008006" key="3">
    <source>
        <dbReference type="Google" id="ProtNLM"/>
    </source>
</evidence>
<accession>A0A0D4C003</accession>
<dbReference type="PATRIC" id="fig|1618207.4.peg.2220"/>
<dbReference type="EMBL" id="CP011005">
    <property type="protein sequence ID" value="AJT41904.1"/>
    <property type="molecule type" value="Genomic_DNA"/>
</dbReference>
<dbReference type="Proteomes" id="UP000061839">
    <property type="component" value="Chromosome"/>
</dbReference>
<protein>
    <recommendedName>
        <fullName evidence="3">DUF559 domain-containing protein</fullName>
    </recommendedName>
</protein>
<dbReference type="AlphaFoldDB" id="A0A0D4C003"/>
<dbReference type="OrthoDB" id="2594539at2"/>
<reference evidence="1 2" key="1">
    <citation type="journal article" date="2015" name="Genome Announc.">
        <title>Complete Genome Sequencing of Protease-Producing Novel Arthrobacter sp. Strain IHBB 11108 Using PacBio Single-Molecule Real-Time Sequencing Technology.</title>
        <authorList>
            <person name="Kiran S."/>
            <person name="Swarnkar M.K."/>
            <person name="Pal M."/>
            <person name="Thakur R."/>
            <person name="Tewari R."/>
            <person name="Singh A.K."/>
            <person name="Gulati A."/>
        </authorList>
    </citation>
    <scope>NUCLEOTIDE SEQUENCE [LARGE SCALE GENOMIC DNA]</scope>
    <source>
        <strain evidence="1 2">IHBB 11108</strain>
    </source>
</reference>
<organism evidence="1 2">
    <name type="scientific">Psychromicrobium lacuslunae</name>
    <dbReference type="NCBI Taxonomy" id="1618207"/>
    <lineage>
        <taxon>Bacteria</taxon>
        <taxon>Bacillati</taxon>
        <taxon>Actinomycetota</taxon>
        <taxon>Actinomycetes</taxon>
        <taxon>Micrococcales</taxon>
        <taxon>Micrococcaceae</taxon>
        <taxon>Psychromicrobium</taxon>
    </lineage>
</organism>
<dbReference type="HOGENOM" id="CLU_073055_0_0_11"/>
<dbReference type="Gene3D" id="3.40.960.10">
    <property type="entry name" value="VSR Endonuclease"/>
    <property type="match status" value="1"/>
</dbReference>
<dbReference type="RefSeq" id="WP_045075557.1">
    <property type="nucleotide sequence ID" value="NZ_CP011005.1"/>
</dbReference>
<keyword evidence="2" id="KW-1185">Reference proteome</keyword>
<proteinExistence type="predicted"/>
<evidence type="ECO:0000313" key="1">
    <source>
        <dbReference type="EMBL" id="AJT41904.1"/>
    </source>
</evidence>
<sequence>MESRIQELAELHGGAVRRAELRRAGISDWSMRQAVAAGVVWHFPGGVYACPDAPSWWVRARLAGADLGCVSAAMKARLWVLNPPRQMHVTASNNRVRGPFIQHRSYAKTALLDSVLQCLRCLPELDALVIAESSVALGKLSLQQLRLAAKGPRNGNLRRIIAKINPAAESLLETIARYLLENAGYQVQIQKYLPGLGRLDLLVDGVLGIEVDGREYHSSAEAFSEDRRRSNFYVVHGIPTLRVTYHLLVHQPEEFLRLVQIAILNCRR</sequence>
<dbReference type="KEGG" id="ari:UM93_10955"/>
<evidence type="ECO:0000313" key="2">
    <source>
        <dbReference type="Proteomes" id="UP000061839"/>
    </source>
</evidence>
<name>A0A0D4C003_9MICC</name>
<gene>
    <name evidence="1" type="ORF">UM93_10955</name>
</gene>
<dbReference type="STRING" id="1618207.UM93_10955"/>